<organism evidence="7 8">
    <name type="scientific">Agrobacterium genomosp. 13 str. CFBP 6927</name>
    <dbReference type="NCBI Taxonomy" id="1183428"/>
    <lineage>
        <taxon>Bacteria</taxon>
        <taxon>Pseudomonadati</taxon>
        <taxon>Pseudomonadota</taxon>
        <taxon>Alphaproteobacteria</taxon>
        <taxon>Hyphomicrobiales</taxon>
        <taxon>Rhizobiaceae</taxon>
        <taxon>Rhizobium/Agrobacterium group</taxon>
        <taxon>Agrobacterium</taxon>
        <taxon>Agrobacterium tumefaciens complex</taxon>
    </lineage>
</organism>
<dbReference type="SMART" id="SM00382">
    <property type="entry name" value="AAA"/>
    <property type="match status" value="1"/>
</dbReference>
<keyword evidence="2" id="KW-0813">Transport</keyword>
<dbReference type="InterPro" id="IPR013611">
    <property type="entry name" value="Transp-assoc_OB_typ2"/>
</dbReference>
<dbReference type="InterPro" id="IPR017871">
    <property type="entry name" value="ABC_transporter-like_CS"/>
</dbReference>
<keyword evidence="7" id="KW-0378">Hydrolase</keyword>
<dbReference type="PROSITE" id="PS00211">
    <property type="entry name" value="ABC_TRANSPORTER_1"/>
    <property type="match status" value="1"/>
</dbReference>
<accession>A0ABP2BQH0</accession>
<keyword evidence="8" id="KW-1185">Reference proteome</keyword>
<evidence type="ECO:0000256" key="2">
    <source>
        <dbReference type="ARBA" id="ARBA00022448"/>
    </source>
</evidence>
<dbReference type="InterPro" id="IPR008995">
    <property type="entry name" value="Mo/tungstate-bd_C_term_dom"/>
</dbReference>
<dbReference type="Pfam" id="PF00005">
    <property type="entry name" value="ABC_tran"/>
    <property type="match status" value="1"/>
</dbReference>
<dbReference type="InterPro" id="IPR027417">
    <property type="entry name" value="P-loop_NTPase"/>
</dbReference>
<dbReference type="InterPro" id="IPR003439">
    <property type="entry name" value="ABC_transporter-like_ATP-bd"/>
</dbReference>
<dbReference type="EC" id="3.6.3.31" evidence="7"/>
<dbReference type="SUPFAM" id="SSF50331">
    <property type="entry name" value="MOP-like"/>
    <property type="match status" value="1"/>
</dbReference>
<dbReference type="Pfam" id="PF08402">
    <property type="entry name" value="TOBE_2"/>
    <property type="match status" value="1"/>
</dbReference>
<comment type="similarity">
    <text evidence="1">Belongs to the ABC transporter superfamily.</text>
</comment>
<comment type="caution">
    <text evidence="7">The sequence shown here is derived from an EMBL/GenBank/DDBJ whole genome shotgun (WGS) entry which is preliminary data.</text>
</comment>
<dbReference type="PANTHER" id="PTHR42781">
    <property type="entry name" value="SPERMIDINE/PUTRESCINE IMPORT ATP-BINDING PROTEIN POTA"/>
    <property type="match status" value="1"/>
</dbReference>
<evidence type="ECO:0000313" key="7">
    <source>
        <dbReference type="EMBL" id="CUX48244.1"/>
    </source>
</evidence>
<keyword evidence="4 7" id="KW-0067">ATP-binding</keyword>
<dbReference type="PROSITE" id="PS50893">
    <property type="entry name" value="ABC_TRANSPORTER_2"/>
    <property type="match status" value="1"/>
</dbReference>
<dbReference type="InterPro" id="IPR003593">
    <property type="entry name" value="AAA+_ATPase"/>
</dbReference>
<dbReference type="InterPro" id="IPR050093">
    <property type="entry name" value="ABC_SmlMolc_Importer"/>
</dbReference>
<evidence type="ECO:0000256" key="5">
    <source>
        <dbReference type="SAM" id="MobiDB-lite"/>
    </source>
</evidence>
<gene>
    <name evidence="7" type="primary">potA</name>
    <name evidence="7" type="ORF">AGR13a_Lc110022</name>
</gene>
<evidence type="ECO:0000256" key="1">
    <source>
        <dbReference type="ARBA" id="ARBA00005417"/>
    </source>
</evidence>
<dbReference type="Gene3D" id="3.40.50.300">
    <property type="entry name" value="P-loop containing nucleotide triphosphate hydrolases"/>
    <property type="match status" value="1"/>
</dbReference>
<evidence type="ECO:0000313" key="8">
    <source>
        <dbReference type="Proteomes" id="UP000191812"/>
    </source>
</evidence>
<sequence>MCATAKFEENPVVETSSSKTPTQGCEVVIDAVSKTFGNHAVLKDISFTIRPGEFFTLLGPSGCGKTTLLRAIAGFHPINGGKILFNGQNVTTLPAWDRNIGFVFQNYALWRNQTVFDNVAYGLKLRKFSKGEIAQRVQAALAQVELHGVEKRFPAEMSGGMQQRIALARALVINPPLLLMDEPMSNLDARLRVTLRHELRNLQKRLGLTAIYVTHDQEEALEMSDRIAVMQNGIVQQLADPETIYSRPANSFVAEFVGSANFLEGSFDETGFVMADGSRFAMTGKSHSGKGTLVVRPEQVVIRECGNALTDATVEDRRFMGKAWTQNLRLENGSTISVETRRALDLGSRVGVDFESVTFLPAGA</sequence>
<dbReference type="GO" id="GO:0016787">
    <property type="term" value="F:hydrolase activity"/>
    <property type="evidence" value="ECO:0007669"/>
    <property type="project" value="UniProtKB-KW"/>
</dbReference>
<dbReference type="Proteomes" id="UP000191812">
    <property type="component" value="Unassembled WGS sequence"/>
</dbReference>
<dbReference type="PANTHER" id="PTHR42781:SF4">
    <property type="entry name" value="SPERMIDINE_PUTRESCINE IMPORT ATP-BINDING PROTEIN POTA"/>
    <property type="match status" value="1"/>
</dbReference>
<evidence type="ECO:0000256" key="4">
    <source>
        <dbReference type="ARBA" id="ARBA00022840"/>
    </source>
</evidence>
<reference evidence="7 8" key="1">
    <citation type="submission" date="2016-01" db="EMBL/GenBank/DDBJ databases">
        <authorList>
            <person name="Regsiter A."/>
            <person name="william w."/>
        </authorList>
    </citation>
    <scope>NUCLEOTIDE SEQUENCE [LARGE SCALE GENOMIC DNA]</scope>
    <source>
        <strain evidence="7 8">CFBP 6927</strain>
    </source>
</reference>
<evidence type="ECO:0000259" key="6">
    <source>
        <dbReference type="PROSITE" id="PS50893"/>
    </source>
</evidence>
<dbReference type="Gene3D" id="2.40.50.100">
    <property type="match status" value="1"/>
</dbReference>
<evidence type="ECO:0000256" key="3">
    <source>
        <dbReference type="ARBA" id="ARBA00022741"/>
    </source>
</evidence>
<dbReference type="SUPFAM" id="SSF52540">
    <property type="entry name" value="P-loop containing nucleoside triphosphate hydrolases"/>
    <property type="match status" value="1"/>
</dbReference>
<proteinExistence type="inferred from homology"/>
<feature type="domain" description="ABC transporter" evidence="6">
    <location>
        <begin position="27"/>
        <end position="257"/>
    </location>
</feature>
<dbReference type="GO" id="GO:0005524">
    <property type="term" value="F:ATP binding"/>
    <property type="evidence" value="ECO:0007669"/>
    <property type="project" value="UniProtKB-KW"/>
</dbReference>
<feature type="region of interest" description="Disordered" evidence="5">
    <location>
        <begin position="1"/>
        <end position="20"/>
    </location>
</feature>
<name>A0ABP2BQH0_9HYPH</name>
<dbReference type="EMBL" id="FBWH01000037">
    <property type="protein sequence ID" value="CUX48244.1"/>
    <property type="molecule type" value="Genomic_DNA"/>
</dbReference>
<protein>
    <submittedName>
        <fullName evidence="7">Spermidine/putrescine import ATP-binding protein PotA</fullName>
        <ecNumber evidence="7">3.6.3.31</ecNumber>
    </submittedName>
</protein>
<keyword evidence="3" id="KW-0547">Nucleotide-binding</keyword>